<dbReference type="SUPFAM" id="SSF50800">
    <property type="entry name" value="PK beta-barrel domain-like"/>
    <property type="match status" value="1"/>
</dbReference>
<dbReference type="GO" id="GO:0030170">
    <property type="term" value="F:pyridoxal phosphate binding"/>
    <property type="evidence" value="ECO:0007669"/>
    <property type="project" value="InterPro"/>
</dbReference>
<dbReference type="GO" id="GO:0030151">
    <property type="term" value="F:molybdenum ion binding"/>
    <property type="evidence" value="ECO:0007669"/>
    <property type="project" value="InterPro"/>
</dbReference>
<gene>
    <name evidence="2" type="ORF">SAMN05421543_101170</name>
</gene>
<dbReference type="Pfam" id="PF03473">
    <property type="entry name" value="MOSC"/>
    <property type="match status" value="1"/>
</dbReference>
<reference evidence="3" key="1">
    <citation type="submission" date="2016-10" db="EMBL/GenBank/DDBJ databases">
        <authorList>
            <person name="Varghese N."/>
        </authorList>
    </citation>
    <scope>NUCLEOTIDE SEQUENCE [LARGE SCALE GENOMIC DNA]</scope>
    <source>
        <strain evidence="3">DSM 17980</strain>
    </source>
</reference>
<organism evidence="2 3">
    <name type="scientific">Alicyclobacillus macrosporangiidus</name>
    <dbReference type="NCBI Taxonomy" id="392015"/>
    <lineage>
        <taxon>Bacteria</taxon>
        <taxon>Bacillati</taxon>
        <taxon>Bacillota</taxon>
        <taxon>Bacilli</taxon>
        <taxon>Bacillales</taxon>
        <taxon>Alicyclobacillaceae</taxon>
        <taxon>Alicyclobacillus</taxon>
    </lineage>
</organism>
<feature type="domain" description="MOSC" evidence="1">
    <location>
        <begin position="35"/>
        <end position="173"/>
    </location>
</feature>
<protein>
    <submittedName>
        <fullName evidence="2">MOSC domain-containing protein YiiM</fullName>
    </submittedName>
</protein>
<dbReference type="Gene3D" id="2.40.33.20">
    <property type="entry name" value="PK beta-barrel domain-like"/>
    <property type="match status" value="1"/>
</dbReference>
<dbReference type="RefSeq" id="WP_074948647.1">
    <property type="nucleotide sequence ID" value="NZ_FPBV01000001.1"/>
</dbReference>
<dbReference type="Proteomes" id="UP000183508">
    <property type="component" value="Unassembled WGS sequence"/>
</dbReference>
<dbReference type="PANTHER" id="PTHR30212">
    <property type="entry name" value="PROTEIN YIIM"/>
    <property type="match status" value="1"/>
</dbReference>
<proteinExistence type="predicted"/>
<dbReference type="GO" id="GO:0003824">
    <property type="term" value="F:catalytic activity"/>
    <property type="evidence" value="ECO:0007669"/>
    <property type="project" value="InterPro"/>
</dbReference>
<dbReference type="PROSITE" id="PS51340">
    <property type="entry name" value="MOSC"/>
    <property type="match status" value="1"/>
</dbReference>
<dbReference type="EMBL" id="FPBV01000001">
    <property type="protein sequence ID" value="SFU33689.1"/>
    <property type="molecule type" value="Genomic_DNA"/>
</dbReference>
<keyword evidence="3" id="KW-1185">Reference proteome</keyword>
<evidence type="ECO:0000313" key="2">
    <source>
        <dbReference type="EMBL" id="SFU33689.1"/>
    </source>
</evidence>
<dbReference type="InterPro" id="IPR005302">
    <property type="entry name" value="MoCF_Sase_C"/>
</dbReference>
<evidence type="ECO:0000313" key="3">
    <source>
        <dbReference type="Proteomes" id="UP000183508"/>
    </source>
</evidence>
<name>A0A1I7FBX7_9BACL</name>
<dbReference type="OrthoDB" id="9786134at2"/>
<dbReference type="InterPro" id="IPR052353">
    <property type="entry name" value="Benzoxazolinone_Detox_Enz"/>
</dbReference>
<dbReference type="InterPro" id="IPR011037">
    <property type="entry name" value="Pyrv_Knase-like_insert_dom_sf"/>
</dbReference>
<dbReference type="PANTHER" id="PTHR30212:SF2">
    <property type="entry name" value="PROTEIN YIIM"/>
    <property type="match status" value="1"/>
</dbReference>
<sequence>MTARVLSVQTGQPREVLTQADDGRGLAWTSAIWKTPVSGRVWLGEEHLDGDAQADLVHHGGPHRAVLWYGAGHYPQWRAELGLAELDCGWFGENLTVTDLDEATVCIGDVYRIGGPDGAVVQVSQPRSPCWKLARRVGVPDLVARVESTFRSGWYARVLQPGWVAAGDAVERLERPCPEWTIHRAHEVHLGLRVLKRRRGDVTESADVDVNALLAAAKALAACPYLSPDWQRMLSSAGA</sequence>
<dbReference type="STRING" id="392015.SAMN05421543_101170"/>
<evidence type="ECO:0000259" key="1">
    <source>
        <dbReference type="PROSITE" id="PS51340"/>
    </source>
</evidence>
<accession>A0A1I7FBX7</accession>
<dbReference type="AlphaFoldDB" id="A0A1I7FBX7"/>